<keyword evidence="2" id="KW-1185">Reference proteome</keyword>
<accession>A0ABY0TLL3</accession>
<dbReference type="Proteomes" id="UP000198740">
    <property type="component" value="Unassembled WGS sequence"/>
</dbReference>
<dbReference type="EMBL" id="FNKM01000002">
    <property type="protein sequence ID" value="SDR02707.1"/>
    <property type="molecule type" value="Genomic_DNA"/>
</dbReference>
<evidence type="ECO:0000313" key="2">
    <source>
        <dbReference type="Proteomes" id="UP000198740"/>
    </source>
</evidence>
<comment type="caution">
    <text evidence="1">The sequence shown here is derived from an EMBL/GenBank/DDBJ whole genome shotgun (WGS) entry which is preliminary data.</text>
</comment>
<name>A0ABY0TLL3_9PSED</name>
<reference evidence="1 2" key="1">
    <citation type="submission" date="2016-10" db="EMBL/GenBank/DDBJ databases">
        <authorList>
            <person name="Varghese N."/>
            <person name="Submissions S."/>
        </authorList>
    </citation>
    <scope>NUCLEOTIDE SEQUENCE [LARGE SCALE GENOMIC DNA]</scope>
    <source>
        <strain evidence="1 2">BS2976</strain>
    </source>
</reference>
<sequence>MGLPTPSLFAPSEHLIGGCRINAMFPGERLN</sequence>
<organism evidence="1 2">
    <name type="scientific">Pseudomonas grimontii</name>
    <dbReference type="NCBI Taxonomy" id="129847"/>
    <lineage>
        <taxon>Bacteria</taxon>
        <taxon>Pseudomonadati</taxon>
        <taxon>Pseudomonadota</taxon>
        <taxon>Gammaproteobacteria</taxon>
        <taxon>Pseudomonadales</taxon>
        <taxon>Pseudomonadaceae</taxon>
        <taxon>Pseudomonas</taxon>
    </lineage>
</organism>
<evidence type="ECO:0000313" key="1">
    <source>
        <dbReference type="EMBL" id="SDR02707.1"/>
    </source>
</evidence>
<proteinExistence type="predicted"/>
<gene>
    <name evidence="1" type="ORF">SAMN04490186_2974</name>
</gene>
<protein>
    <submittedName>
        <fullName evidence="1">Uncharacterized protein</fullName>
    </submittedName>
</protein>